<keyword evidence="1" id="KW-0805">Transcription regulation</keyword>
<evidence type="ECO:0000256" key="3">
    <source>
        <dbReference type="ARBA" id="ARBA00023163"/>
    </source>
</evidence>
<dbReference type="InterPro" id="IPR020449">
    <property type="entry name" value="Tscrpt_reg_AraC-type_HTH"/>
</dbReference>
<evidence type="ECO:0000313" key="6">
    <source>
        <dbReference type="Proteomes" id="UP000823935"/>
    </source>
</evidence>
<dbReference type="GO" id="GO:0043565">
    <property type="term" value="F:sequence-specific DNA binding"/>
    <property type="evidence" value="ECO:0007669"/>
    <property type="project" value="InterPro"/>
</dbReference>
<protein>
    <submittedName>
        <fullName evidence="5">Helix-turn-helix transcriptional regulator</fullName>
    </submittedName>
</protein>
<reference evidence="5" key="2">
    <citation type="journal article" date="2021" name="PeerJ">
        <title>Extensive microbial diversity within the chicken gut microbiome revealed by metagenomics and culture.</title>
        <authorList>
            <person name="Gilroy R."/>
            <person name="Ravi A."/>
            <person name="Getino M."/>
            <person name="Pursley I."/>
            <person name="Horton D.L."/>
            <person name="Alikhan N.F."/>
            <person name="Baker D."/>
            <person name="Gharbi K."/>
            <person name="Hall N."/>
            <person name="Watson M."/>
            <person name="Adriaenssens E.M."/>
            <person name="Foster-Nyarko E."/>
            <person name="Jarju S."/>
            <person name="Secka A."/>
            <person name="Antonio M."/>
            <person name="Oren A."/>
            <person name="Chaudhuri R.R."/>
            <person name="La Ragione R."/>
            <person name="Hildebrand F."/>
            <person name="Pallen M.J."/>
        </authorList>
    </citation>
    <scope>NUCLEOTIDE SEQUENCE</scope>
    <source>
        <strain evidence="5">CHK190-19873</strain>
    </source>
</reference>
<comment type="caution">
    <text evidence="5">The sequence shown here is derived from an EMBL/GenBank/DDBJ whole genome shotgun (WGS) entry which is preliminary data.</text>
</comment>
<dbReference type="InterPro" id="IPR014710">
    <property type="entry name" value="RmlC-like_jellyroll"/>
</dbReference>
<dbReference type="InterPro" id="IPR009057">
    <property type="entry name" value="Homeodomain-like_sf"/>
</dbReference>
<reference evidence="5" key="1">
    <citation type="submission" date="2020-10" db="EMBL/GenBank/DDBJ databases">
        <authorList>
            <person name="Gilroy R."/>
        </authorList>
    </citation>
    <scope>NUCLEOTIDE SEQUENCE</scope>
    <source>
        <strain evidence="5">CHK190-19873</strain>
    </source>
</reference>
<evidence type="ECO:0000256" key="1">
    <source>
        <dbReference type="ARBA" id="ARBA00023015"/>
    </source>
</evidence>
<dbReference type="Proteomes" id="UP000823935">
    <property type="component" value="Unassembled WGS sequence"/>
</dbReference>
<keyword evidence="2" id="KW-0238">DNA-binding</keyword>
<dbReference type="InterPro" id="IPR018060">
    <property type="entry name" value="HTH_AraC"/>
</dbReference>
<evidence type="ECO:0000259" key="4">
    <source>
        <dbReference type="PROSITE" id="PS01124"/>
    </source>
</evidence>
<dbReference type="InterPro" id="IPR003313">
    <property type="entry name" value="AraC-bd"/>
</dbReference>
<dbReference type="Pfam" id="PF12833">
    <property type="entry name" value="HTH_18"/>
    <property type="match status" value="1"/>
</dbReference>
<dbReference type="CDD" id="cd02208">
    <property type="entry name" value="cupin_RmlC-like"/>
    <property type="match status" value="1"/>
</dbReference>
<dbReference type="Gene3D" id="2.60.120.10">
    <property type="entry name" value="Jelly Rolls"/>
    <property type="match status" value="1"/>
</dbReference>
<organism evidence="5 6">
    <name type="scientific">Candidatus Limivivens intestinipullorum</name>
    <dbReference type="NCBI Taxonomy" id="2840858"/>
    <lineage>
        <taxon>Bacteria</taxon>
        <taxon>Bacillati</taxon>
        <taxon>Bacillota</taxon>
        <taxon>Clostridia</taxon>
        <taxon>Lachnospirales</taxon>
        <taxon>Lachnospiraceae</taxon>
        <taxon>Lachnospiraceae incertae sedis</taxon>
        <taxon>Candidatus Limivivens</taxon>
    </lineage>
</organism>
<dbReference type="SMART" id="SM00342">
    <property type="entry name" value="HTH_ARAC"/>
    <property type="match status" value="1"/>
</dbReference>
<gene>
    <name evidence="5" type="ORF">IAB44_05710</name>
</gene>
<dbReference type="Gene3D" id="1.10.10.60">
    <property type="entry name" value="Homeodomain-like"/>
    <property type="match status" value="2"/>
</dbReference>
<dbReference type="PROSITE" id="PS00041">
    <property type="entry name" value="HTH_ARAC_FAMILY_1"/>
    <property type="match status" value="1"/>
</dbReference>
<dbReference type="PROSITE" id="PS01124">
    <property type="entry name" value="HTH_ARAC_FAMILY_2"/>
    <property type="match status" value="1"/>
</dbReference>
<evidence type="ECO:0000313" key="5">
    <source>
        <dbReference type="EMBL" id="HIS31033.1"/>
    </source>
</evidence>
<dbReference type="SUPFAM" id="SSF51215">
    <property type="entry name" value="Regulatory protein AraC"/>
    <property type="match status" value="1"/>
</dbReference>
<dbReference type="InterPro" id="IPR037923">
    <property type="entry name" value="HTH-like"/>
</dbReference>
<dbReference type="Pfam" id="PF02311">
    <property type="entry name" value="AraC_binding"/>
    <property type="match status" value="1"/>
</dbReference>
<dbReference type="AlphaFoldDB" id="A0A9D1ESB6"/>
<dbReference type="PRINTS" id="PR00032">
    <property type="entry name" value="HTHARAC"/>
</dbReference>
<feature type="domain" description="HTH araC/xylS-type" evidence="4">
    <location>
        <begin position="182"/>
        <end position="279"/>
    </location>
</feature>
<dbReference type="PANTHER" id="PTHR43280:SF2">
    <property type="entry name" value="HTH-TYPE TRANSCRIPTIONAL REGULATOR EXSA"/>
    <property type="match status" value="1"/>
</dbReference>
<sequence length="282" mass="31649">MISLNSELFLHHYTAGSYQIVAAEIRPCEFSQACPRNSLHAHDSFEVCFVRSGTGRYIEEQTEYALSENTLFLGRPFVKHEIILTSEEPMLLYYCNFVVTRTGTKADTSKEGQIIDRFLKQPMTIVQNCRHLNAFLPFFSTYTASGGCLSLETVSKAFLLEVMQALSPKGTPVLDAEDSFKAGVSRYLSAHLNEKITSNMLAEALNVSPRSLFYLFKKNFGSTPVQYINQTRISSAILYLRMGFSITQVAALLGFNEVSAFSRTFKKCMGVSPREYLAQPTD</sequence>
<dbReference type="GO" id="GO:0003700">
    <property type="term" value="F:DNA-binding transcription factor activity"/>
    <property type="evidence" value="ECO:0007669"/>
    <property type="project" value="InterPro"/>
</dbReference>
<dbReference type="EMBL" id="DVIQ01000027">
    <property type="protein sequence ID" value="HIS31033.1"/>
    <property type="molecule type" value="Genomic_DNA"/>
</dbReference>
<accession>A0A9D1ESB6</accession>
<proteinExistence type="predicted"/>
<evidence type="ECO:0000256" key="2">
    <source>
        <dbReference type="ARBA" id="ARBA00023125"/>
    </source>
</evidence>
<dbReference type="SUPFAM" id="SSF46689">
    <property type="entry name" value="Homeodomain-like"/>
    <property type="match status" value="2"/>
</dbReference>
<dbReference type="PANTHER" id="PTHR43280">
    <property type="entry name" value="ARAC-FAMILY TRANSCRIPTIONAL REGULATOR"/>
    <property type="match status" value="1"/>
</dbReference>
<name>A0A9D1ESB6_9FIRM</name>
<keyword evidence="3" id="KW-0804">Transcription</keyword>
<dbReference type="InterPro" id="IPR018062">
    <property type="entry name" value="HTH_AraC-typ_CS"/>
</dbReference>